<feature type="region of interest" description="Disordered" evidence="7">
    <location>
        <begin position="50"/>
        <end position="106"/>
    </location>
</feature>
<dbReference type="Pfam" id="PF04082">
    <property type="entry name" value="Fungal_trans"/>
    <property type="match status" value="1"/>
</dbReference>
<dbReference type="AlphaFoldDB" id="A0AAN6MJA6"/>
<evidence type="ECO:0000256" key="2">
    <source>
        <dbReference type="ARBA" id="ARBA00022833"/>
    </source>
</evidence>
<keyword evidence="5" id="KW-0804">Transcription</keyword>
<protein>
    <submittedName>
        <fullName evidence="9">C6 zinc finger domain protein</fullName>
    </submittedName>
</protein>
<dbReference type="GO" id="GO:0005634">
    <property type="term" value="C:nucleus"/>
    <property type="evidence" value="ECO:0007669"/>
    <property type="project" value="TreeGrafter"/>
</dbReference>
<dbReference type="SMART" id="SM00906">
    <property type="entry name" value="Fungal_trans"/>
    <property type="match status" value="1"/>
</dbReference>
<feature type="domain" description="Zn(2)-C6 fungal-type" evidence="8">
    <location>
        <begin position="13"/>
        <end position="42"/>
    </location>
</feature>
<dbReference type="GO" id="GO:0008270">
    <property type="term" value="F:zinc ion binding"/>
    <property type="evidence" value="ECO:0007669"/>
    <property type="project" value="InterPro"/>
</dbReference>
<keyword evidence="4" id="KW-0238">DNA-binding</keyword>
<dbReference type="InterPro" id="IPR051430">
    <property type="entry name" value="Fungal_TF_Env_Response"/>
</dbReference>
<dbReference type="InterPro" id="IPR007219">
    <property type="entry name" value="XnlR_reg_dom"/>
</dbReference>
<dbReference type="GO" id="GO:0000978">
    <property type="term" value="F:RNA polymerase II cis-regulatory region sequence-specific DNA binding"/>
    <property type="evidence" value="ECO:0007669"/>
    <property type="project" value="TreeGrafter"/>
</dbReference>
<dbReference type="GO" id="GO:0001228">
    <property type="term" value="F:DNA-binding transcription activator activity, RNA polymerase II-specific"/>
    <property type="evidence" value="ECO:0007669"/>
    <property type="project" value="TreeGrafter"/>
</dbReference>
<evidence type="ECO:0000313" key="9">
    <source>
        <dbReference type="EMBL" id="KAK3900908.1"/>
    </source>
</evidence>
<evidence type="ECO:0000256" key="6">
    <source>
        <dbReference type="ARBA" id="ARBA00023242"/>
    </source>
</evidence>
<sequence length="736" mass="80451">MEGTRRRRRPALSCHECQRRKVRCDHSQPCGPCARHKAQCVYSRFRPGVATQGPADERVRSPGDSLANTATSPEQMIHISGLPSPSLSRAGIAASEGRQGEEGPEVVTEAHNVPTLIDLLRRIQKLEEAVSIQAGAADNAALNALSEAADRCGHVAPQHPPGLQQHRHPMLNKPEDWDKRGWLTGSPEFSAIMSCLDEIGERDSKNPHFRAPKARALITQATELLRSCKSIAKSIRLDQPARDYLTFPGSGLVPPERERSDEMVKLYFSSFESTHRILHAPTFLAEYQKFWDHPHTITEELRHKVLLVIGIGSSVYQHGDIAAAQRNTDLVQQWISAAQARLSAMAERERLDITGLQIRCLALLARQIFSVDGDIFWVSTGSLIHSAMQIGLHRDPKHLPTVSVFQAEIRRRLWATILELVIQASLVAWMPPRISLDEFDTEPPSNINDDDLAESTTALHPHPPATLTSTSLQRALLASFPARLAIAQLLNTFHPAHRSYNLALTLTTQLTSSLQSQATKFAFANPFHRNLLDYLTRRFLIALHFPFSLHARGNPMFHASHRASLDAALALLAPLIPPEADRLDPDGRFGRLVILGGGLFRDGIRGATAVVCLALISHTETQLTTGSLPLTSLPRAALKQTVRSLLARAAERIVTPRAETSVRRHMYLSMVLGLVGAMENASSSPSSSLPGRVEVEEAVARAAREGGGGGGGGGVGVEGFGGECAWESFFSGGGFY</sequence>
<evidence type="ECO:0000256" key="7">
    <source>
        <dbReference type="SAM" id="MobiDB-lite"/>
    </source>
</evidence>
<dbReference type="CDD" id="cd12148">
    <property type="entry name" value="fungal_TF_MHR"/>
    <property type="match status" value="1"/>
</dbReference>
<feature type="region of interest" description="Disordered" evidence="7">
    <location>
        <begin position="445"/>
        <end position="464"/>
    </location>
</feature>
<dbReference type="Pfam" id="PF00172">
    <property type="entry name" value="Zn_clus"/>
    <property type="match status" value="1"/>
</dbReference>
<keyword evidence="1" id="KW-0479">Metal-binding</keyword>
<dbReference type="InterPro" id="IPR001138">
    <property type="entry name" value="Zn2Cys6_DnaBD"/>
</dbReference>
<dbReference type="GO" id="GO:0006351">
    <property type="term" value="P:DNA-templated transcription"/>
    <property type="evidence" value="ECO:0007669"/>
    <property type="project" value="InterPro"/>
</dbReference>
<keyword evidence="10" id="KW-1185">Reference proteome</keyword>
<proteinExistence type="predicted"/>
<dbReference type="SUPFAM" id="SSF57701">
    <property type="entry name" value="Zn2/Cys6 DNA-binding domain"/>
    <property type="match status" value="1"/>
</dbReference>
<evidence type="ECO:0000256" key="3">
    <source>
        <dbReference type="ARBA" id="ARBA00023015"/>
    </source>
</evidence>
<keyword evidence="2" id="KW-0862">Zinc</keyword>
<dbReference type="EMBL" id="MU855626">
    <property type="protein sequence ID" value="KAK3900908.1"/>
    <property type="molecule type" value="Genomic_DNA"/>
</dbReference>
<evidence type="ECO:0000256" key="4">
    <source>
        <dbReference type="ARBA" id="ARBA00023125"/>
    </source>
</evidence>
<dbReference type="InterPro" id="IPR036864">
    <property type="entry name" value="Zn2-C6_fun-type_DNA-bd_sf"/>
</dbReference>
<dbReference type="PANTHER" id="PTHR31944:SF131">
    <property type="entry name" value="HEME-RESPONSIVE ZINC FINGER TRANSCRIPTION FACTOR HAP1"/>
    <property type="match status" value="1"/>
</dbReference>
<organism evidence="9 10">
    <name type="scientific">Staphylotrichum tortipilum</name>
    <dbReference type="NCBI Taxonomy" id="2831512"/>
    <lineage>
        <taxon>Eukaryota</taxon>
        <taxon>Fungi</taxon>
        <taxon>Dikarya</taxon>
        <taxon>Ascomycota</taxon>
        <taxon>Pezizomycotina</taxon>
        <taxon>Sordariomycetes</taxon>
        <taxon>Sordariomycetidae</taxon>
        <taxon>Sordariales</taxon>
        <taxon>Chaetomiaceae</taxon>
        <taxon>Staphylotrichum</taxon>
    </lineage>
</organism>
<dbReference type="PROSITE" id="PS50048">
    <property type="entry name" value="ZN2_CY6_FUNGAL_2"/>
    <property type="match status" value="1"/>
</dbReference>
<keyword evidence="6" id="KW-0539">Nucleus</keyword>
<evidence type="ECO:0000313" key="10">
    <source>
        <dbReference type="Proteomes" id="UP001303889"/>
    </source>
</evidence>
<dbReference type="Gene3D" id="4.10.240.10">
    <property type="entry name" value="Zn(2)-C6 fungal-type DNA-binding domain"/>
    <property type="match status" value="1"/>
</dbReference>
<reference evidence="9" key="1">
    <citation type="journal article" date="2023" name="Mol. Phylogenet. Evol.">
        <title>Genome-scale phylogeny and comparative genomics of the fungal order Sordariales.</title>
        <authorList>
            <person name="Hensen N."/>
            <person name="Bonometti L."/>
            <person name="Westerberg I."/>
            <person name="Brannstrom I.O."/>
            <person name="Guillou S."/>
            <person name="Cros-Aarteil S."/>
            <person name="Calhoun S."/>
            <person name="Haridas S."/>
            <person name="Kuo A."/>
            <person name="Mondo S."/>
            <person name="Pangilinan J."/>
            <person name="Riley R."/>
            <person name="LaButti K."/>
            <person name="Andreopoulos B."/>
            <person name="Lipzen A."/>
            <person name="Chen C."/>
            <person name="Yan M."/>
            <person name="Daum C."/>
            <person name="Ng V."/>
            <person name="Clum A."/>
            <person name="Steindorff A."/>
            <person name="Ohm R.A."/>
            <person name="Martin F."/>
            <person name="Silar P."/>
            <person name="Natvig D.O."/>
            <person name="Lalanne C."/>
            <person name="Gautier V."/>
            <person name="Ament-Velasquez S.L."/>
            <person name="Kruys A."/>
            <person name="Hutchinson M.I."/>
            <person name="Powell A.J."/>
            <person name="Barry K."/>
            <person name="Miller A.N."/>
            <person name="Grigoriev I.V."/>
            <person name="Debuchy R."/>
            <person name="Gladieux P."/>
            <person name="Hiltunen Thoren M."/>
            <person name="Johannesson H."/>
        </authorList>
    </citation>
    <scope>NUCLEOTIDE SEQUENCE</scope>
    <source>
        <strain evidence="9">CBS 103.79</strain>
    </source>
</reference>
<name>A0AAN6MJA6_9PEZI</name>
<reference evidence="9" key="2">
    <citation type="submission" date="2023-05" db="EMBL/GenBank/DDBJ databases">
        <authorList>
            <consortium name="Lawrence Berkeley National Laboratory"/>
            <person name="Steindorff A."/>
            <person name="Hensen N."/>
            <person name="Bonometti L."/>
            <person name="Westerberg I."/>
            <person name="Brannstrom I.O."/>
            <person name="Guillou S."/>
            <person name="Cros-Aarteil S."/>
            <person name="Calhoun S."/>
            <person name="Haridas S."/>
            <person name="Kuo A."/>
            <person name="Mondo S."/>
            <person name="Pangilinan J."/>
            <person name="Riley R."/>
            <person name="Labutti K."/>
            <person name="Andreopoulos B."/>
            <person name="Lipzen A."/>
            <person name="Chen C."/>
            <person name="Yanf M."/>
            <person name="Daum C."/>
            <person name="Ng V."/>
            <person name="Clum A."/>
            <person name="Ohm R."/>
            <person name="Martin F."/>
            <person name="Silar P."/>
            <person name="Natvig D."/>
            <person name="Lalanne C."/>
            <person name="Gautier V."/>
            <person name="Ament-Velasquez S.L."/>
            <person name="Kruys A."/>
            <person name="Hutchinson M.I."/>
            <person name="Powell A.J."/>
            <person name="Barry K."/>
            <person name="Miller A.N."/>
            <person name="Grigoriev I.V."/>
            <person name="Debuchy R."/>
            <person name="Gladieux P."/>
            <person name="Thoren M.H."/>
            <person name="Johannesson H."/>
        </authorList>
    </citation>
    <scope>NUCLEOTIDE SEQUENCE</scope>
    <source>
        <strain evidence="9">CBS 103.79</strain>
    </source>
</reference>
<evidence type="ECO:0000256" key="5">
    <source>
        <dbReference type="ARBA" id="ARBA00023163"/>
    </source>
</evidence>
<accession>A0AAN6MJA6</accession>
<dbReference type="PANTHER" id="PTHR31944">
    <property type="entry name" value="HEME-RESPONSIVE ZINC FINGER TRANSCRIPTION FACTOR HAP1"/>
    <property type="match status" value="1"/>
</dbReference>
<comment type="caution">
    <text evidence="9">The sequence shown here is derived from an EMBL/GenBank/DDBJ whole genome shotgun (WGS) entry which is preliminary data.</text>
</comment>
<dbReference type="CDD" id="cd00067">
    <property type="entry name" value="GAL4"/>
    <property type="match status" value="1"/>
</dbReference>
<evidence type="ECO:0000256" key="1">
    <source>
        <dbReference type="ARBA" id="ARBA00022723"/>
    </source>
</evidence>
<evidence type="ECO:0000259" key="8">
    <source>
        <dbReference type="PROSITE" id="PS50048"/>
    </source>
</evidence>
<gene>
    <name evidence="9" type="ORF">C8A05DRAFT_16839</name>
</gene>
<dbReference type="Proteomes" id="UP001303889">
    <property type="component" value="Unassembled WGS sequence"/>
</dbReference>
<keyword evidence="3" id="KW-0805">Transcription regulation</keyword>
<dbReference type="SMART" id="SM00066">
    <property type="entry name" value="GAL4"/>
    <property type="match status" value="1"/>
</dbReference>